<proteinExistence type="predicted"/>
<gene>
    <name evidence="1" type="ORF">SERLA73DRAFT_184612</name>
</gene>
<keyword evidence="2" id="KW-1185">Reference proteome</keyword>
<organism evidence="2">
    <name type="scientific">Serpula lacrymans var. lacrymans (strain S7.3)</name>
    <name type="common">Dry rot fungus</name>
    <dbReference type="NCBI Taxonomy" id="936435"/>
    <lineage>
        <taxon>Eukaryota</taxon>
        <taxon>Fungi</taxon>
        <taxon>Dikarya</taxon>
        <taxon>Basidiomycota</taxon>
        <taxon>Agaricomycotina</taxon>
        <taxon>Agaricomycetes</taxon>
        <taxon>Agaricomycetidae</taxon>
        <taxon>Boletales</taxon>
        <taxon>Coniophorineae</taxon>
        <taxon>Serpulaceae</taxon>
        <taxon>Serpula</taxon>
    </lineage>
</organism>
<sequence length="98" mass="10889">MSDLDSPMRAEFYLTASLFSYSHIAQTKVSALDIELPGIHKNVNRISDFIAANHLISGYHVHPTCVLSNSPSNHLLSWTSCGTYESPAENKLCTVLFY</sequence>
<dbReference type="EMBL" id="GL945483">
    <property type="protein sequence ID" value="EGN96532.1"/>
    <property type="molecule type" value="Genomic_DNA"/>
</dbReference>
<dbReference type="InParanoid" id="F8Q4Q5"/>
<evidence type="ECO:0000313" key="1">
    <source>
        <dbReference type="EMBL" id="EGN96532.1"/>
    </source>
</evidence>
<protein>
    <submittedName>
        <fullName evidence="1">Uncharacterized protein</fullName>
    </submittedName>
</protein>
<name>F8Q4Q5_SERL3</name>
<dbReference type="AlphaFoldDB" id="F8Q4Q5"/>
<dbReference type="Proteomes" id="UP000008063">
    <property type="component" value="Unassembled WGS sequence"/>
</dbReference>
<dbReference type="HOGENOM" id="CLU_2334920_0_0_1"/>
<evidence type="ECO:0000313" key="2">
    <source>
        <dbReference type="Proteomes" id="UP000008063"/>
    </source>
</evidence>
<accession>F8Q4Q5</accession>
<reference evidence="2" key="1">
    <citation type="journal article" date="2011" name="Science">
        <title>The plant cell wall-decomposing machinery underlies the functional diversity of forest fungi.</title>
        <authorList>
            <person name="Eastwood D.C."/>
            <person name="Floudas D."/>
            <person name="Binder M."/>
            <person name="Majcherczyk A."/>
            <person name="Schneider P."/>
            <person name="Aerts A."/>
            <person name="Asiegbu F.O."/>
            <person name="Baker S.E."/>
            <person name="Barry K."/>
            <person name="Bendiksby M."/>
            <person name="Blumentritt M."/>
            <person name="Coutinho P.M."/>
            <person name="Cullen D."/>
            <person name="de Vries R.P."/>
            <person name="Gathman A."/>
            <person name="Goodell B."/>
            <person name="Henrissat B."/>
            <person name="Ihrmark K."/>
            <person name="Kauserud H."/>
            <person name="Kohler A."/>
            <person name="LaButti K."/>
            <person name="Lapidus A."/>
            <person name="Lavin J.L."/>
            <person name="Lee Y.-H."/>
            <person name="Lindquist E."/>
            <person name="Lilly W."/>
            <person name="Lucas S."/>
            <person name="Morin E."/>
            <person name="Murat C."/>
            <person name="Oguiza J.A."/>
            <person name="Park J."/>
            <person name="Pisabarro A.G."/>
            <person name="Riley R."/>
            <person name="Rosling A."/>
            <person name="Salamov A."/>
            <person name="Schmidt O."/>
            <person name="Schmutz J."/>
            <person name="Skrede I."/>
            <person name="Stenlid J."/>
            <person name="Wiebenga A."/>
            <person name="Xie X."/>
            <person name="Kuees U."/>
            <person name="Hibbett D.S."/>
            <person name="Hoffmeister D."/>
            <person name="Hoegberg N."/>
            <person name="Martin F."/>
            <person name="Grigoriev I.V."/>
            <person name="Watkinson S.C."/>
        </authorList>
    </citation>
    <scope>NUCLEOTIDE SEQUENCE [LARGE SCALE GENOMIC DNA]</scope>
    <source>
        <strain evidence="2">strain S7.3</strain>
    </source>
</reference>